<dbReference type="NCBIfam" id="TIGR00710">
    <property type="entry name" value="efflux_Bcr_CflA"/>
    <property type="match status" value="1"/>
</dbReference>
<dbReference type="GO" id="GO:0005886">
    <property type="term" value="C:plasma membrane"/>
    <property type="evidence" value="ECO:0007669"/>
    <property type="project" value="UniProtKB-SubCell"/>
</dbReference>
<comment type="subcellular location">
    <subcellularLocation>
        <location evidence="8">Cell inner membrane</location>
        <topology evidence="8">Multi-pass membrane protein</topology>
    </subcellularLocation>
    <subcellularLocation>
        <location evidence="1">Cell membrane</location>
        <topology evidence="1">Multi-pass membrane protein</topology>
    </subcellularLocation>
</comment>
<evidence type="ECO:0000259" key="9">
    <source>
        <dbReference type="PROSITE" id="PS50850"/>
    </source>
</evidence>
<dbReference type="InterPro" id="IPR036259">
    <property type="entry name" value="MFS_trans_sf"/>
</dbReference>
<dbReference type="InterPro" id="IPR011701">
    <property type="entry name" value="MFS"/>
</dbReference>
<feature type="transmembrane region" description="Helical" evidence="8">
    <location>
        <begin position="97"/>
        <end position="118"/>
    </location>
</feature>
<sequence length="394" mass="41017">MSTAFVVLALSLLLGLQPVTTDLYLPALPSITQDLGASVAQAQLTLSGLLLAFGLSQLVWGPISDRFGRRPVLLLGLAIYVVAAVGSTLAGSMEALLLWRIAQGAAMGASVMCARALVRDLYSPEIGARAISKGLTGLGVIACLSIPLGGVLAEFFGWRSALSALALFGAATLALIALRFEETLQRPDPDALRPATLVRTWITILRNPTFLAFALLAAATYGGLFTLLAASSFVFIRLMELSRIEYGALMFVIVLAYVGGTLLCRRLLVRFGVQRTVAIGGVFSLAGGSLLGLGGLAGLEGVWPILLPALIYMVGHGIHQPCGQAGAVGPFPKAAGAASAMSGFLMMVVAFAMGQWLGASMDGTPLPMTNGMWFWGVATAAVAWGLVGRVPRQA</sequence>
<dbReference type="GO" id="GO:1990961">
    <property type="term" value="P:xenobiotic detoxification by transmembrane export across the plasma membrane"/>
    <property type="evidence" value="ECO:0007669"/>
    <property type="project" value="InterPro"/>
</dbReference>
<feature type="transmembrane region" description="Helical" evidence="8">
    <location>
        <begin position="209"/>
        <end position="234"/>
    </location>
</feature>
<dbReference type="Pfam" id="PF07690">
    <property type="entry name" value="MFS_1"/>
    <property type="match status" value="1"/>
</dbReference>
<dbReference type="InterPro" id="IPR004812">
    <property type="entry name" value="Efflux_drug-R_Bcr/CmlA"/>
</dbReference>
<dbReference type="PANTHER" id="PTHR23502:SF132">
    <property type="entry name" value="POLYAMINE TRANSPORTER 2-RELATED"/>
    <property type="match status" value="1"/>
</dbReference>
<evidence type="ECO:0000256" key="8">
    <source>
        <dbReference type="RuleBase" id="RU365088"/>
    </source>
</evidence>
<reference evidence="10 11" key="1">
    <citation type="submission" date="2018-09" db="EMBL/GenBank/DDBJ databases">
        <title>Metagenome Assembled Genomes from an Advanced Water Purification Facility.</title>
        <authorList>
            <person name="Stamps B.W."/>
            <person name="Spear J.R."/>
        </authorList>
    </citation>
    <scope>NUCLEOTIDE SEQUENCE [LARGE SCALE GENOMIC DNA]</scope>
    <source>
        <strain evidence="10">Bin_27_1</strain>
    </source>
</reference>
<organism evidence="10 11">
    <name type="scientific">Thauera aminoaromatica</name>
    <dbReference type="NCBI Taxonomy" id="164330"/>
    <lineage>
        <taxon>Bacteria</taxon>
        <taxon>Pseudomonadati</taxon>
        <taxon>Pseudomonadota</taxon>
        <taxon>Betaproteobacteria</taxon>
        <taxon>Rhodocyclales</taxon>
        <taxon>Zoogloeaceae</taxon>
        <taxon>Thauera</taxon>
    </lineage>
</organism>
<dbReference type="AlphaFoldDB" id="A0A5C7SNZ6"/>
<evidence type="ECO:0000256" key="1">
    <source>
        <dbReference type="ARBA" id="ARBA00004651"/>
    </source>
</evidence>
<evidence type="ECO:0000256" key="3">
    <source>
        <dbReference type="ARBA" id="ARBA00022448"/>
    </source>
</evidence>
<keyword evidence="5 8" id="KW-0812">Transmembrane</keyword>
<evidence type="ECO:0000256" key="2">
    <source>
        <dbReference type="ARBA" id="ARBA00006236"/>
    </source>
</evidence>
<feature type="transmembrane region" description="Helical" evidence="8">
    <location>
        <begin position="372"/>
        <end position="390"/>
    </location>
</feature>
<dbReference type="GO" id="GO:0042910">
    <property type="term" value="F:xenobiotic transmembrane transporter activity"/>
    <property type="evidence" value="ECO:0007669"/>
    <property type="project" value="InterPro"/>
</dbReference>
<dbReference type="SUPFAM" id="SSF103473">
    <property type="entry name" value="MFS general substrate transporter"/>
    <property type="match status" value="1"/>
</dbReference>
<feature type="transmembrane region" description="Helical" evidence="8">
    <location>
        <begin position="42"/>
        <end position="60"/>
    </location>
</feature>
<keyword evidence="8" id="KW-0997">Cell inner membrane</keyword>
<evidence type="ECO:0000256" key="5">
    <source>
        <dbReference type="ARBA" id="ARBA00022692"/>
    </source>
</evidence>
<dbReference type="Gene3D" id="1.20.1720.10">
    <property type="entry name" value="Multidrug resistance protein D"/>
    <property type="match status" value="1"/>
</dbReference>
<evidence type="ECO:0000313" key="11">
    <source>
        <dbReference type="Proteomes" id="UP000321192"/>
    </source>
</evidence>
<keyword evidence="7 8" id="KW-0472">Membrane</keyword>
<gene>
    <name evidence="10" type="ORF">E6Q80_10155</name>
</gene>
<comment type="caution">
    <text evidence="10">The sequence shown here is derived from an EMBL/GenBank/DDBJ whole genome shotgun (WGS) entry which is preliminary data.</text>
</comment>
<accession>A0A5C7SNZ6</accession>
<comment type="caution">
    <text evidence="8">Lacks conserved residue(s) required for the propagation of feature annotation.</text>
</comment>
<name>A0A5C7SNZ6_THASP</name>
<evidence type="ECO:0000256" key="4">
    <source>
        <dbReference type="ARBA" id="ARBA00022475"/>
    </source>
</evidence>
<feature type="transmembrane region" description="Helical" evidence="8">
    <location>
        <begin position="302"/>
        <end position="319"/>
    </location>
</feature>
<evidence type="ECO:0000256" key="7">
    <source>
        <dbReference type="ARBA" id="ARBA00023136"/>
    </source>
</evidence>
<feature type="domain" description="Major facilitator superfamily (MFS) profile" evidence="9">
    <location>
        <begin position="3"/>
        <end position="394"/>
    </location>
</feature>
<keyword evidence="3 8" id="KW-0813">Transport</keyword>
<dbReference type="RefSeq" id="WP_276658586.1">
    <property type="nucleotide sequence ID" value="NZ_SSFD01000156.1"/>
</dbReference>
<comment type="similarity">
    <text evidence="2 8">Belongs to the major facilitator superfamily. Bcr/CmlA family.</text>
</comment>
<proteinExistence type="inferred from homology"/>
<evidence type="ECO:0000313" key="10">
    <source>
        <dbReference type="EMBL" id="TXH85152.1"/>
    </source>
</evidence>
<dbReference type="PANTHER" id="PTHR23502">
    <property type="entry name" value="MAJOR FACILITATOR SUPERFAMILY"/>
    <property type="match status" value="1"/>
</dbReference>
<keyword evidence="6 8" id="KW-1133">Transmembrane helix</keyword>
<dbReference type="EMBL" id="SSFD01000156">
    <property type="protein sequence ID" value="TXH85152.1"/>
    <property type="molecule type" value="Genomic_DNA"/>
</dbReference>
<dbReference type="Proteomes" id="UP000321192">
    <property type="component" value="Unassembled WGS sequence"/>
</dbReference>
<dbReference type="InterPro" id="IPR020846">
    <property type="entry name" value="MFS_dom"/>
</dbReference>
<evidence type="ECO:0000256" key="6">
    <source>
        <dbReference type="ARBA" id="ARBA00022989"/>
    </source>
</evidence>
<feature type="transmembrane region" description="Helical" evidence="8">
    <location>
        <begin position="72"/>
        <end position="91"/>
    </location>
</feature>
<keyword evidence="4" id="KW-1003">Cell membrane</keyword>
<feature type="transmembrane region" description="Helical" evidence="8">
    <location>
        <begin position="130"/>
        <end position="150"/>
    </location>
</feature>
<feature type="transmembrane region" description="Helical" evidence="8">
    <location>
        <begin position="246"/>
        <end position="264"/>
    </location>
</feature>
<protein>
    <recommendedName>
        <fullName evidence="8">Bcr/CflA family efflux transporter</fullName>
    </recommendedName>
</protein>
<feature type="transmembrane region" description="Helical" evidence="8">
    <location>
        <begin position="331"/>
        <end position="352"/>
    </location>
</feature>
<dbReference type="PROSITE" id="PS50850">
    <property type="entry name" value="MFS"/>
    <property type="match status" value="1"/>
</dbReference>
<feature type="transmembrane region" description="Helical" evidence="8">
    <location>
        <begin position="276"/>
        <end position="296"/>
    </location>
</feature>
<feature type="transmembrane region" description="Helical" evidence="8">
    <location>
        <begin position="156"/>
        <end position="178"/>
    </location>
</feature>